<evidence type="ECO:0000313" key="2">
    <source>
        <dbReference type="EMBL" id="KIY95914.1"/>
    </source>
</evidence>
<dbReference type="InterPro" id="IPR053023">
    <property type="entry name" value="FLAP_modulator"/>
</dbReference>
<dbReference type="PANTHER" id="PTHR33975:SF2">
    <property type="entry name" value="MYELIN-ASSOCIATED OLIGODENDROCYTE BASIC PROTEIN"/>
    <property type="match status" value="1"/>
</dbReference>
<feature type="region of interest" description="Disordered" evidence="1">
    <location>
        <begin position="175"/>
        <end position="204"/>
    </location>
</feature>
<dbReference type="STRING" id="145388.A0A0D2LWR0"/>
<feature type="compositionally biased region" description="Low complexity" evidence="1">
    <location>
        <begin position="190"/>
        <end position="204"/>
    </location>
</feature>
<dbReference type="GeneID" id="25729370"/>
<organism evidence="2 3">
    <name type="scientific">Monoraphidium neglectum</name>
    <dbReference type="NCBI Taxonomy" id="145388"/>
    <lineage>
        <taxon>Eukaryota</taxon>
        <taxon>Viridiplantae</taxon>
        <taxon>Chlorophyta</taxon>
        <taxon>core chlorophytes</taxon>
        <taxon>Chlorophyceae</taxon>
        <taxon>CS clade</taxon>
        <taxon>Sphaeropleales</taxon>
        <taxon>Selenastraceae</taxon>
        <taxon>Monoraphidium</taxon>
    </lineage>
</organism>
<evidence type="ECO:0000256" key="1">
    <source>
        <dbReference type="SAM" id="MobiDB-lite"/>
    </source>
</evidence>
<dbReference type="Proteomes" id="UP000054498">
    <property type="component" value="Unassembled WGS sequence"/>
</dbReference>
<dbReference type="AlphaFoldDB" id="A0A0D2LWR0"/>
<dbReference type="RefSeq" id="XP_013894934.1">
    <property type="nucleotide sequence ID" value="XM_014039480.1"/>
</dbReference>
<keyword evidence="3" id="KW-1185">Reference proteome</keyword>
<dbReference type="EMBL" id="KK103251">
    <property type="protein sequence ID" value="KIY95914.1"/>
    <property type="molecule type" value="Genomic_DNA"/>
</dbReference>
<proteinExistence type="predicted"/>
<dbReference type="KEGG" id="mng:MNEG_12047"/>
<sequence length="204" mass="21831">MRDLSTGGPEGLWLMLEEAVNEINKRHGALAYAEASAEFFRSQASAIDAFKRLAAEEAARAGAEEADHVVVRRPDRCDLVWEKPAPSHNPLRSLFGGNHEQGPQEMVVVTLVVTARGVLDVPPVTNWPTLRKALQQVCGVSRSSIMAIELLWAPNNPQDFLSADDVRADYPDLVDLSTGRRVGGEPSSEAPSGTGQAAPAGAAP</sequence>
<protein>
    <submittedName>
        <fullName evidence="2">Uncharacterized protein</fullName>
    </submittedName>
</protein>
<evidence type="ECO:0000313" key="3">
    <source>
        <dbReference type="Proteomes" id="UP000054498"/>
    </source>
</evidence>
<dbReference type="PANTHER" id="PTHR33975">
    <property type="entry name" value="MYELIN-ASSOCIATED OLIGODENDROCYTE BASIC PROTEIN"/>
    <property type="match status" value="1"/>
</dbReference>
<dbReference type="OrthoDB" id="548580at2759"/>
<gene>
    <name evidence="2" type="ORF">MNEG_12047</name>
</gene>
<reference evidence="2 3" key="1">
    <citation type="journal article" date="2013" name="BMC Genomics">
        <title>Reconstruction of the lipid metabolism for the microalga Monoraphidium neglectum from its genome sequence reveals characteristics suitable for biofuel production.</title>
        <authorList>
            <person name="Bogen C."/>
            <person name="Al-Dilaimi A."/>
            <person name="Albersmeier A."/>
            <person name="Wichmann J."/>
            <person name="Grundmann M."/>
            <person name="Rupp O."/>
            <person name="Lauersen K.J."/>
            <person name="Blifernez-Klassen O."/>
            <person name="Kalinowski J."/>
            <person name="Goesmann A."/>
            <person name="Mussgnug J.H."/>
            <person name="Kruse O."/>
        </authorList>
    </citation>
    <scope>NUCLEOTIDE SEQUENCE [LARGE SCALE GENOMIC DNA]</scope>
    <source>
        <strain evidence="2 3">SAG 48.87</strain>
    </source>
</reference>
<accession>A0A0D2LWR0</accession>
<dbReference type="InterPro" id="IPR010903">
    <property type="entry name" value="DUF1517"/>
</dbReference>
<name>A0A0D2LWR0_9CHLO</name>
<dbReference type="Pfam" id="PF07466">
    <property type="entry name" value="DUF1517"/>
    <property type="match status" value="1"/>
</dbReference>